<protein>
    <submittedName>
        <fullName evidence="2">RloB family protein</fullName>
    </submittedName>
</protein>
<sequence length="280" mass="31731">MSRGQQNRNQQGSRRRRRRDWEAAPSVRRPSQFYGDESRRIVYVAGEGQKTERDYVTLLNHAYGERGKFFLNFAETRKGLRPTEVVDLVRASASDPGDEKWALFDRDTLDNRDQDIPEAMRDAARYGVQVALSHPSFELWLLLHFQQFTGQEGGISDTVVQRLRAHREAKGFENYDTGSGDQGKGITEEQARTLTDPDKRRERTAVRNARKLVGMCAHGGCSGRDADHSVIPGPGTETYEQWTRRSGHAANCDPLKRDPSSDVWRLLVQLGIVEDETRGG</sequence>
<feature type="compositionally biased region" description="Basic and acidic residues" evidence="1">
    <location>
        <begin position="186"/>
        <end position="198"/>
    </location>
</feature>
<dbReference type="EMBL" id="JBITPR010000060">
    <property type="protein sequence ID" value="MFI7875345.1"/>
    <property type="molecule type" value="Genomic_DNA"/>
</dbReference>
<name>A0ABW8BK38_9ACTN</name>
<comment type="caution">
    <text evidence="2">The sequence shown here is derived from an EMBL/GenBank/DDBJ whole genome shotgun (WGS) entry which is preliminary data.</text>
</comment>
<dbReference type="Proteomes" id="UP001614264">
    <property type="component" value="Unassembled WGS sequence"/>
</dbReference>
<accession>A0ABW8BK38</accession>
<evidence type="ECO:0000256" key="1">
    <source>
        <dbReference type="SAM" id="MobiDB-lite"/>
    </source>
</evidence>
<evidence type="ECO:0000313" key="3">
    <source>
        <dbReference type="Proteomes" id="UP001614264"/>
    </source>
</evidence>
<gene>
    <name evidence="2" type="ORF">AB4829_32740</name>
</gene>
<evidence type="ECO:0000313" key="2">
    <source>
        <dbReference type="EMBL" id="MFI7875345.1"/>
    </source>
</evidence>
<dbReference type="RefSeq" id="WP_399594713.1">
    <property type="nucleotide sequence ID" value="NZ_JBITPR010000060.1"/>
</dbReference>
<dbReference type="InterPro" id="IPR025591">
    <property type="entry name" value="RloB"/>
</dbReference>
<organism evidence="2 3">
    <name type="scientific">Streptomyces salinarius</name>
    <dbReference type="NCBI Taxonomy" id="2762598"/>
    <lineage>
        <taxon>Bacteria</taxon>
        <taxon>Bacillati</taxon>
        <taxon>Actinomycetota</taxon>
        <taxon>Actinomycetes</taxon>
        <taxon>Kitasatosporales</taxon>
        <taxon>Streptomycetaceae</taxon>
        <taxon>Streptomyces</taxon>
    </lineage>
</organism>
<feature type="region of interest" description="Disordered" evidence="1">
    <location>
        <begin position="1"/>
        <end position="29"/>
    </location>
</feature>
<keyword evidence="3" id="KW-1185">Reference proteome</keyword>
<proteinExistence type="predicted"/>
<reference evidence="2 3" key="1">
    <citation type="submission" date="2024-07" db="EMBL/GenBank/DDBJ databases">
        <title>Whole genome sequencing of Prodigiosin pigment-producing Streptomyces salinarius isolated from rhizosphere soil of Arachis hypogaea.</title>
        <authorList>
            <person name="Vidhya A."/>
            <person name="Ramya S."/>
        </authorList>
    </citation>
    <scope>NUCLEOTIDE SEQUENCE [LARGE SCALE GENOMIC DNA]</scope>
    <source>
        <strain evidence="2 3">VRMG2420</strain>
    </source>
</reference>
<feature type="region of interest" description="Disordered" evidence="1">
    <location>
        <begin position="172"/>
        <end position="198"/>
    </location>
</feature>
<feature type="compositionally biased region" description="Low complexity" evidence="1">
    <location>
        <begin position="1"/>
        <end position="12"/>
    </location>
</feature>
<dbReference type="Pfam" id="PF13707">
    <property type="entry name" value="RloB"/>
    <property type="match status" value="1"/>
</dbReference>